<organism evidence="2 3">
    <name type="scientific">Phyllostomus discolor</name>
    <name type="common">pale spear-nosed bat</name>
    <dbReference type="NCBI Taxonomy" id="89673"/>
    <lineage>
        <taxon>Eukaryota</taxon>
        <taxon>Metazoa</taxon>
        <taxon>Chordata</taxon>
        <taxon>Craniata</taxon>
        <taxon>Vertebrata</taxon>
        <taxon>Euteleostomi</taxon>
        <taxon>Mammalia</taxon>
        <taxon>Eutheria</taxon>
        <taxon>Laurasiatheria</taxon>
        <taxon>Chiroptera</taxon>
        <taxon>Yangochiroptera</taxon>
        <taxon>Phyllostomidae</taxon>
        <taxon>Phyllostominae</taxon>
        <taxon>Phyllostomus</taxon>
    </lineage>
</organism>
<evidence type="ECO:0000313" key="2">
    <source>
        <dbReference type="EMBL" id="KAF6125123.1"/>
    </source>
</evidence>
<comment type="caution">
    <text evidence="2">The sequence shown here is derived from an EMBL/GenBank/DDBJ whole genome shotgun (WGS) entry which is preliminary data.</text>
</comment>
<feature type="region of interest" description="Disordered" evidence="1">
    <location>
        <begin position="1"/>
        <end position="79"/>
    </location>
</feature>
<name>A0A834B884_9CHIR</name>
<feature type="compositionally biased region" description="Basic and acidic residues" evidence="1">
    <location>
        <begin position="28"/>
        <end position="46"/>
    </location>
</feature>
<proteinExistence type="predicted"/>
<evidence type="ECO:0000313" key="3">
    <source>
        <dbReference type="Proteomes" id="UP000664940"/>
    </source>
</evidence>
<sequence>MRTGPAEAGTRALGAQNDISVLESSWGRGEERERGSKGRIQGERTHGGVRGWLSGQGVPRAGNRNSLQGQAGRSQAGLQPWEGRVELELSDRACLPPQVGRRKGVATLGDYNLFRQIRYPWEQRPNKGRLCVRPGQAACRGPERALPGHWASLGGGATELGAGKVAPHLFLSSCLHSPSE</sequence>
<dbReference type="Proteomes" id="UP000664940">
    <property type="component" value="Unassembled WGS sequence"/>
</dbReference>
<dbReference type="EMBL" id="JABVXQ010000002">
    <property type="protein sequence ID" value="KAF6125123.1"/>
    <property type="molecule type" value="Genomic_DNA"/>
</dbReference>
<protein>
    <submittedName>
        <fullName evidence="2">Uncharacterized protein</fullName>
    </submittedName>
</protein>
<evidence type="ECO:0000256" key="1">
    <source>
        <dbReference type="SAM" id="MobiDB-lite"/>
    </source>
</evidence>
<gene>
    <name evidence="2" type="ORF">HJG60_009668</name>
</gene>
<feature type="compositionally biased region" description="Polar residues" evidence="1">
    <location>
        <begin position="63"/>
        <end position="77"/>
    </location>
</feature>
<accession>A0A834B884</accession>
<reference evidence="2 3" key="1">
    <citation type="journal article" date="2020" name="Nature">
        <title>Six reference-quality genomes reveal evolution of bat adaptations.</title>
        <authorList>
            <person name="Jebb D."/>
            <person name="Huang Z."/>
            <person name="Pippel M."/>
            <person name="Hughes G.M."/>
            <person name="Lavrichenko K."/>
            <person name="Devanna P."/>
            <person name="Winkler S."/>
            <person name="Jermiin L.S."/>
            <person name="Skirmuntt E.C."/>
            <person name="Katzourakis A."/>
            <person name="Burkitt-Gray L."/>
            <person name="Ray D.A."/>
            <person name="Sullivan K.A.M."/>
            <person name="Roscito J.G."/>
            <person name="Kirilenko B.M."/>
            <person name="Davalos L.M."/>
            <person name="Corthals A.P."/>
            <person name="Power M.L."/>
            <person name="Jones G."/>
            <person name="Ransome R.D."/>
            <person name="Dechmann D.K.N."/>
            <person name="Locatelli A.G."/>
            <person name="Puechmaille S.J."/>
            <person name="Fedrigo O."/>
            <person name="Jarvis E.D."/>
            <person name="Hiller M."/>
            <person name="Vernes S.C."/>
            <person name="Myers E.W."/>
            <person name="Teeling E.C."/>
        </authorList>
    </citation>
    <scope>NUCLEOTIDE SEQUENCE [LARGE SCALE GENOMIC DNA]</scope>
    <source>
        <strain evidence="2">Bat1K_MPI-CBG_1</strain>
    </source>
</reference>
<dbReference type="AlphaFoldDB" id="A0A834B884"/>